<dbReference type="Gene3D" id="1.10.510.10">
    <property type="entry name" value="Transferase(Phosphotransferase) domain 1"/>
    <property type="match status" value="1"/>
</dbReference>
<dbReference type="EMBL" id="UYSL01024270">
    <property type="protein sequence ID" value="VDL83282.1"/>
    <property type="molecule type" value="Genomic_DNA"/>
</dbReference>
<evidence type="ECO:0000256" key="1">
    <source>
        <dbReference type="ARBA" id="ARBA00022527"/>
    </source>
</evidence>
<evidence type="ECO:0000256" key="4">
    <source>
        <dbReference type="ARBA" id="ARBA00022777"/>
    </source>
</evidence>
<accession>A0A0N4YQM7</accession>
<keyword evidence="2" id="KW-0808">Transferase</keyword>
<dbReference type="GO" id="GO:0035556">
    <property type="term" value="P:intracellular signal transduction"/>
    <property type="evidence" value="ECO:0007669"/>
    <property type="project" value="TreeGrafter"/>
</dbReference>
<evidence type="ECO:0000256" key="5">
    <source>
        <dbReference type="ARBA" id="ARBA00022840"/>
    </source>
</evidence>
<feature type="domain" description="Protein kinase" evidence="7">
    <location>
        <begin position="1"/>
        <end position="156"/>
    </location>
</feature>
<dbReference type="GO" id="GO:0043065">
    <property type="term" value="P:positive regulation of apoptotic process"/>
    <property type="evidence" value="ECO:0007669"/>
    <property type="project" value="TreeGrafter"/>
</dbReference>
<dbReference type="GO" id="GO:0005634">
    <property type="term" value="C:nucleus"/>
    <property type="evidence" value="ECO:0007669"/>
    <property type="project" value="TreeGrafter"/>
</dbReference>
<reference evidence="10" key="1">
    <citation type="submission" date="2017-02" db="UniProtKB">
        <authorList>
            <consortium name="WormBaseParasite"/>
        </authorList>
    </citation>
    <scope>IDENTIFICATION</scope>
</reference>
<sequence>MVQIFVRQLLLALKHMHDMRIAHLDLRPETILLQDDKLKLADFGQSRRLLRGLITGKIQGSPEFVSPEIVRGYPLTLATDMWSTGTLTYVLLTGISPFHGDNDNETLANVSSCAYSTTGEEWRPFTAEAADFVKSLLKEIPGERMTVDEALEHPWLSDPKLKTTPLSADTLREFKYQHKWLERRVFVQQTPSEQLLEAVLAPSFVTAEPQKAPSAESARSNEIYDYLRIKERPPPPVEEVPLRMIRGEHRDIEEEIANRILSDISEEGSITGSMGSVDDIEALCAPKKQPVVPQRGSRSRSSTPRAESDASTPTVSPVNTIKESDVMTDLAGLPEKDIEV</sequence>
<evidence type="ECO:0000259" key="7">
    <source>
        <dbReference type="PROSITE" id="PS50011"/>
    </source>
</evidence>
<keyword evidence="4" id="KW-0418">Kinase</keyword>
<organism evidence="10">
    <name type="scientific">Nippostrongylus brasiliensis</name>
    <name type="common">Rat hookworm</name>
    <dbReference type="NCBI Taxonomy" id="27835"/>
    <lineage>
        <taxon>Eukaryota</taxon>
        <taxon>Metazoa</taxon>
        <taxon>Ecdysozoa</taxon>
        <taxon>Nematoda</taxon>
        <taxon>Chromadorea</taxon>
        <taxon>Rhabditida</taxon>
        <taxon>Rhabditina</taxon>
        <taxon>Rhabditomorpha</taxon>
        <taxon>Strongyloidea</taxon>
        <taxon>Heligmosomidae</taxon>
        <taxon>Nippostrongylus</taxon>
    </lineage>
</organism>
<dbReference type="SUPFAM" id="SSF56112">
    <property type="entry name" value="Protein kinase-like (PK-like)"/>
    <property type="match status" value="1"/>
</dbReference>
<reference evidence="8 9" key="2">
    <citation type="submission" date="2018-11" db="EMBL/GenBank/DDBJ databases">
        <authorList>
            <consortium name="Pathogen Informatics"/>
        </authorList>
    </citation>
    <scope>NUCLEOTIDE SEQUENCE [LARGE SCALE GENOMIC DNA]</scope>
</reference>
<dbReference type="PANTHER" id="PTHR24342">
    <property type="entry name" value="SERINE/THREONINE-PROTEIN KINASE 17"/>
    <property type="match status" value="1"/>
</dbReference>
<gene>
    <name evidence="8" type="ORF">NBR_LOCUS19548</name>
</gene>
<evidence type="ECO:0000313" key="10">
    <source>
        <dbReference type="WBParaSite" id="NBR_0001954901-mRNA-1"/>
    </source>
</evidence>
<keyword evidence="1" id="KW-0723">Serine/threonine-protein kinase</keyword>
<dbReference type="STRING" id="27835.A0A0N4YQM7"/>
<evidence type="ECO:0000313" key="9">
    <source>
        <dbReference type="Proteomes" id="UP000271162"/>
    </source>
</evidence>
<keyword evidence="9" id="KW-1185">Reference proteome</keyword>
<dbReference type="OMA" id="IECEIRV"/>
<feature type="region of interest" description="Disordered" evidence="6">
    <location>
        <begin position="285"/>
        <end position="340"/>
    </location>
</feature>
<proteinExistence type="predicted"/>
<evidence type="ECO:0000256" key="6">
    <source>
        <dbReference type="SAM" id="MobiDB-lite"/>
    </source>
</evidence>
<protein>
    <submittedName>
        <fullName evidence="10">Protein kinase domain-containing protein</fullName>
    </submittedName>
</protein>
<dbReference type="WBParaSite" id="NBR_0001954901-mRNA-1">
    <property type="protein sequence ID" value="NBR_0001954901-mRNA-1"/>
    <property type="gene ID" value="NBR_0001954901"/>
</dbReference>
<dbReference type="GO" id="GO:0004674">
    <property type="term" value="F:protein serine/threonine kinase activity"/>
    <property type="evidence" value="ECO:0007669"/>
    <property type="project" value="UniProtKB-KW"/>
</dbReference>
<keyword evidence="5" id="KW-0067">ATP-binding</keyword>
<name>A0A0N4YQM7_NIPBR</name>
<evidence type="ECO:0000256" key="3">
    <source>
        <dbReference type="ARBA" id="ARBA00022741"/>
    </source>
</evidence>
<evidence type="ECO:0000256" key="2">
    <source>
        <dbReference type="ARBA" id="ARBA00022679"/>
    </source>
</evidence>
<dbReference type="Pfam" id="PF00069">
    <property type="entry name" value="Pkinase"/>
    <property type="match status" value="1"/>
</dbReference>
<dbReference type="PROSITE" id="PS50011">
    <property type="entry name" value="PROTEIN_KINASE_DOM"/>
    <property type="match status" value="1"/>
</dbReference>
<evidence type="ECO:0000313" key="8">
    <source>
        <dbReference type="EMBL" id="VDL83282.1"/>
    </source>
</evidence>
<dbReference type="SMART" id="SM00220">
    <property type="entry name" value="S_TKc"/>
    <property type="match status" value="1"/>
</dbReference>
<feature type="compositionally biased region" description="Polar residues" evidence="6">
    <location>
        <begin position="299"/>
        <end position="321"/>
    </location>
</feature>
<dbReference type="InterPro" id="IPR011009">
    <property type="entry name" value="Kinase-like_dom_sf"/>
</dbReference>
<dbReference type="GO" id="GO:0005524">
    <property type="term" value="F:ATP binding"/>
    <property type="evidence" value="ECO:0007669"/>
    <property type="project" value="UniProtKB-KW"/>
</dbReference>
<dbReference type="InterPro" id="IPR000719">
    <property type="entry name" value="Prot_kinase_dom"/>
</dbReference>
<dbReference type="Proteomes" id="UP000271162">
    <property type="component" value="Unassembled WGS sequence"/>
</dbReference>
<dbReference type="PANTHER" id="PTHR24342:SF14">
    <property type="entry name" value="DEATH-ASSOCIATED PROTEIN KINASE DAPK-1"/>
    <property type="match status" value="1"/>
</dbReference>
<keyword evidence="3" id="KW-0547">Nucleotide-binding</keyword>
<dbReference type="AlphaFoldDB" id="A0A0N4YQM7"/>